<feature type="chain" id="PRO_5013139677" description="CarboxypepD_reg-like domain-containing protein" evidence="1">
    <location>
        <begin position="19"/>
        <end position="814"/>
    </location>
</feature>
<dbReference type="Proteomes" id="UP000192393">
    <property type="component" value="Unassembled WGS sequence"/>
</dbReference>
<organism evidence="2 3">
    <name type="scientific">Moheibacter sediminis</name>
    <dbReference type="NCBI Taxonomy" id="1434700"/>
    <lineage>
        <taxon>Bacteria</taxon>
        <taxon>Pseudomonadati</taxon>
        <taxon>Bacteroidota</taxon>
        <taxon>Flavobacteriia</taxon>
        <taxon>Flavobacteriales</taxon>
        <taxon>Weeksellaceae</taxon>
        <taxon>Moheibacter</taxon>
    </lineage>
</organism>
<evidence type="ECO:0008006" key="4">
    <source>
        <dbReference type="Google" id="ProtNLM"/>
    </source>
</evidence>
<keyword evidence="3" id="KW-1185">Reference proteome</keyword>
<proteinExistence type="predicted"/>
<keyword evidence="1" id="KW-0732">Signal</keyword>
<name>A0A1W2AC55_9FLAO</name>
<reference evidence="2 3" key="1">
    <citation type="submission" date="2017-04" db="EMBL/GenBank/DDBJ databases">
        <authorList>
            <person name="Afonso C.L."/>
            <person name="Miller P.J."/>
            <person name="Scott M.A."/>
            <person name="Spackman E."/>
            <person name="Goraichik I."/>
            <person name="Dimitrov K.M."/>
            <person name="Suarez D.L."/>
            <person name="Swayne D.E."/>
        </authorList>
    </citation>
    <scope>NUCLEOTIDE SEQUENCE [LARGE SCALE GENOMIC DNA]</scope>
    <source>
        <strain evidence="2 3">CGMCC 1.12708</strain>
    </source>
</reference>
<dbReference type="EMBL" id="FWXS01000004">
    <property type="protein sequence ID" value="SMC58224.1"/>
    <property type="molecule type" value="Genomic_DNA"/>
</dbReference>
<accession>A0A1W2AC55</accession>
<evidence type="ECO:0000256" key="1">
    <source>
        <dbReference type="SAM" id="SignalP"/>
    </source>
</evidence>
<feature type="signal peptide" evidence="1">
    <location>
        <begin position="1"/>
        <end position="18"/>
    </location>
</feature>
<protein>
    <recommendedName>
        <fullName evidence="4">CarboxypepD_reg-like domain-containing protein</fullName>
    </recommendedName>
</protein>
<dbReference type="Pfam" id="PF18939">
    <property type="entry name" value="DUF5686"/>
    <property type="match status" value="1"/>
</dbReference>
<dbReference type="OrthoDB" id="604691at2"/>
<gene>
    <name evidence="2" type="ORF">SAMN06296427_10463</name>
</gene>
<dbReference type="STRING" id="1434700.SAMN06296427_10463"/>
<dbReference type="AlphaFoldDB" id="A0A1W2AC55"/>
<dbReference type="RefSeq" id="WP_084016988.1">
    <property type="nucleotide sequence ID" value="NZ_FWXS01000004.1"/>
</dbReference>
<sequence length="814" mass="94669">MLKFLLPSLLLFSLSVCAQTKLIVMDGFMEDQPMENVTVLSDDNVELGKTNKNGVFIIPAIHNTVKLVYDGYKDKKIFAYGKDITIMLQPMMVELSSAEITNDDSEARRIIKQVIQNKKKNSIENLKTYQYKSYSKFLVTANKDSLPYIMDPRNEEDSSYNDIRKLLDESHLMLGERAMDHKFSNKLGSKNVVKATRISGTKIPVYEFVAMQPISHNFDDEKIDFFFKQFTNPISQSGLQEYRYRIVEEEILEGQSIIVVAFFPQKRVDNKQQIKGHLWIDKNTKAVAKFYAENLSDKSIAELEMDWTRVNDYWFPHQQRYRMDGGNISYPSVKDSVTTDGTVVLDTIKKKEKVWLHLTTSFKDVETPKEFEPKEFRGYTNEIDMKTMDDWDGTLESYRDNSLTNQEKNTYVKIDSIGEKYNMDRNIRLLRIISSGGKYSIGKFDWDLTKLVNYNDYEGFRLGLGGNTNYKLSEDFSLNGYVAYGFRDEKFKFGGGADFFVNKPYSGKLFTKYAQDVEASGRNPIILQNNYLKFLNGNLNNVYNDFFYSYKKATIGYEQDIFQNVTFQFTANYNEQNPEFNYEYQNKFDGEKYISFDTQLALRWAPKDQNVRTPYGKVTIKSGLPVFYLTASKGWNVFNADYTPTKLDFTYLDNFRTYFGETNLQVRTGAVFGDTPIMNLFEGMGNAKRGDQIFKHFGLAGFNNFETMLPGEFYSDKYFSFQIGHKFAGFKFMKREVFPEFIYRGLIGDMKDVTDHRLTNFQTPDKYYQEAGVEFNQLIYGIFGVGTYYRFGAYGHDTFDQNFFLKLTLKLTLF</sequence>
<evidence type="ECO:0000313" key="2">
    <source>
        <dbReference type="EMBL" id="SMC58224.1"/>
    </source>
</evidence>
<evidence type="ECO:0000313" key="3">
    <source>
        <dbReference type="Proteomes" id="UP000192393"/>
    </source>
</evidence>
<dbReference type="InterPro" id="IPR043741">
    <property type="entry name" value="DUF5686"/>
</dbReference>